<feature type="domain" description="Nuclease associated modular" evidence="2">
    <location>
        <begin position="123"/>
        <end position="139"/>
    </location>
</feature>
<dbReference type="Pfam" id="PF07460">
    <property type="entry name" value="NUMOD3"/>
    <property type="match status" value="2"/>
</dbReference>
<dbReference type="GO" id="GO:0003677">
    <property type="term" value="F:DNA binding"/>
    <property type="evidence" value="ECO:0007669"/>
    <property type="project" value="InterPro"/>
</dbReference>
<dbReference type="EMBL" id="HBGH01010231">
    <property type="protein sequence ID" value="CAD9233549.1"/>
    <property type="molecule type" value="Transcribed_RNA"/>
</dbReference>
<dbReference type="AlphaFoldDB" id="A0A7S1TEK1"/>
<feature type="domain" description="Nuclease associated modular" evidence="2">
    <location>
        <begin position="106"/>
        <end position="122"/>
    </location>
</feature>
<accession>A0A7S1TEK1</accession>
<evidence type="ECO:0000313" key="3">
    <source>
        <dbReference type="EMBL" id="CAD9233549.1"/>
    </source>
</evidence>
<feature type="compositionally biased region" description="Basic and acidic residues" evidence="1">
    <location>
        <begin position="136"/>
        <end position="153"/>
    </location>
</feature>
<organism evidence="3">
    <name type="scientific">Compsopogon caeruleus</name>
    <dbReference type="NCBI Taxonomy" id="31354"/>
    <lineage>
        <taxon>Eukaryota</taxon>
        <taxon>Rhodophyta</taxon>
        <taxon>Compsopogonophyceae</taxon>
        <taxon>Compsopogonales</taxon>
        <taxon>Compsopogonaceae</taxon>
        <taxon>Compsopogon</taxon>
    </lineage>
</organism>
<evidence type="ECO:0000256" key="1">
    <source>
        <dbReference type="SAM" id="MobiDB-lite"/>
    </source>
</evidence>
<feature type="domain" description="Nuclease associated modular" evidence="2">
    <location>
        <begin position="57"/>
        <end position="73"/>
    </location>
</feature>
<feature type="region of interest" description="Disordered" evidence="1">
    <location>
        <begin position="40"/>
        <end position="65"/>
    </location>
</feature>
<feature type="compositionally biased region" description="Basic residues" evidence="1">
    <location>
        <begin position="124"/>
        <end position="135"/>
    </location>
</feature>
<feature type="region of interest" description="Disordered" evidence="1">
    <location>
        <begin position="80"/>
        <end position="177"/>
    </location>
</feature>
<feature type="domain" description="Nuclease associated modular" evidence="2">
    <location>
        <begin position="89"/>
        <end position="105"/>
    </location>
</feature>
<protein>
    <recommendedName>
        <fullName evidence="2">Nuclease associated modular domain-containing protein</fullName>
    </recommendedName>
</protein>
<sequence>MAFGWIGSGLIFGFGVVRGVRVCGAFKVWGKRLLDAAVEEEGQREKELRSQAPEQRRRRPVSEETKERIRAAALAVWAARTGDARRRKSRGAMPEQTKEKIAAARRGTTHSEETRRRIAESMRGRKLSHEHRRKISERMKGEGNPRFRRREEESASEVVRPARKSVSRQKVPAKAQQRMRKIFTDLPGGSKKNVVDSRDEHDLYMAKLARRIDLQSESNAVLRDRLDSKAKQRAEISRTSRVSCRLCGGSGFGPCNGCGARQGVVGTQCFKCFGSGIMTCSSCEGVGSHPLYSDEHSSSNKEVDQ</sequence>
<reference evidence="3" key="1">
    <citation type="submission" date="2021-01" db="EMBL/GenBank/DDBJ databases">
        <authorList>
            <person name="Corre E."/>
            <person name="Pelletier E."/>
            <person name="Niang G."/>
            <person name="Scheremetjew M."/>
            <person name="Finn R."/>
            <person name="Kale V."/>
            <person name="Holt S."/>
            <person name="Cochrane G."/>
            <person name="Meng A."/>
            <person name="Brown T."/>
            <person name="Cohen L."/>
        </authorList>
    </citation>
    <scope>NUCLEOTIDE SEQUENCE</scope>
    <source>
        <strain evidence="3">SAG 36.94</strain>
    </source>
</reference>
<evidence type="ECO:0000259" key="2">
    <source>
        <dbReference type="SMART" id="SM00496"/>
    </source>
</evidence>
<dbReference type="SMART" id="SM00496">
    <property type="entry name" value="IENR2"/>
    <property type="match status" value="4"/>
</dbReference>
<gene>
    <name evidence="3" type="ORF">CCAE0312_LOCUS5635</name>
</gene>
<name>A0A7S1TEK1_9RHOD</name>
<proteinExistence type="predicted"/>
<dbReference type="InterPro" id="IPR003611">
    <property type="entry name" value="NUMOD3"/>
</dbReference>
<feature type="compositionally biased region" description="Basic and acidic residues" evidence="1">
    <location>
        <begin position="109"/>
        <end position="123"/>
    </location>
</feature>